<name>A0A377WJ43_KLEPN</name>
<dbReference type="SUPFAM" id="SSF51735">
    <property type="entry name" value="NAD(P)-binding Rossmann-fold domains"/>
    <property type="match status" value="1"/>
</dbReference>
<dbReference type="GO" id="GO:0016491">
    <property type="term" value="F:oxidoreductase activity"/>
    <property type="evidence" value="ECO:0007669"/>
    <property type="project" value="UniProtKB-KW"/>
</dbReference>
<dbReference type="CDD" id="cd05233">
    <property type="entry name" value="SDR_c"/>
    <property type="match status" value="1"/>
</dbReference>
<dbReference type="EC" id="1.3.1.-" evidence="3"/>
<keyword evidence="2 3" id="KW-0560">Oxidoreductase</keyword>
<dbReference type="InterPro" id="IPR002347">
    <property type="entry name" value="SDR_fam"/>
</dbReference>
<dbReference type="Gene3D" id="3.40.50.720">
    <property type="entry name" value="NAD(P)-binding Rossmann-like Domain"/>
    <property type="match status" value="1"/>
</dbReference>
<evidence type="ECO:0000256" key="2">
    <source>
        <dbReference type="ARBA" id="ARBA00023002"/>
    </source>
</evidence>
<protein>
    <submittedName>
        <fullName evidence="3">3-oxoacyl-ACP reductase</fullName>
        <ecNumber evidence="3">1.3.1.-</ecNumber>
    </submittedName>
</protein>
<sequence length="87" mass="8940">MKLASKTAIVTGAARGIGFGIAQVLAREGARVIIADRDAHGEAAAASLRESGAQALFISCNIAEKTQVEALFSQAEEAFGPVEHSGE</sequence>
<accession>A0A377WJ43</accession>
<evidence type="ECO:0000313" key="3">
    <source>
        <dbReference type="EMBL" id="STT54499.1"/>
    </source>
</evidence>
<reference evidence="3 4" key="1">
    <citation type="submission" date="2018-06" db="EMBL/GenBank/DDBJ databases">
        <authorList>
            <consortium name="Pathogen Informatics"/>
            <person name="Doyle S."/>
        </authorList>
    </citation>
    <scope>NUCLEOTIDE SEQUENCE [LARGE SCALE GENOMIC DNA]</scope>
    <source>
        <strain evidence="3 4">NCTC8849</strain>
    </source>
</reference>
<dbReference type="Proteomes" id="UP000254799">
    <property type="component" value="Unassembled WGS sequence"/>
</dbReference>
<evidence type="ECO:0000256" key="1">
    <source>
        <dbReference type="ARBA" id="ARBA00006484"/>
    </source>
</evidence>
<organism evidence="3 4">
    <name type="scientific">Klebsiella pneumoniae</name>
    <dbReference type="NCBI Taxonomy" id="573"/>
    <lineage>
        <taxon>Bacteria</taxon>
        <taxon>Pseudomonadati</taxon>
        <taxon>Pseudomonadota</taxon>
        <taxon>Gammaproteobacteria</taxon>
        <taxon>Enterobacterales</taxon>
        <taxon>Enterobacteriaceae</taxon>
        <taxon>Klebsiella/Raoultella group</taxon>
        <taxon>Klebsiella</taxon>
        <taxon>Klebsiella pneumoniae complex</taxon>
    </lineage>
</organism>
<comment type="similarity">
    <text evidence="1">Belongs to the short-chain dehydrogenases/reductases (SDR) family.</text>
</comment>
<dbReference type="AlphaFoldDB" id="A0A377WJ43"/>
<proteinExistence type="inferred from homology"/>
<dbReference type="EMBL" id="UGLC01000002">
    <property type="protein sequence ID" value="STT54499.1"/>
    <property type="molecule type" value="Genomic_DNA"/>
</dbReference>
<dbReference type="PANTHER" id="PTHR43669">
    <property type="entry name" value="5-KETO-D-GLUCONATE 5-REDUCTASE"/>
    <property type="match status" value="1"/>
</dbReference>
<dbReference type="Pfam" id="PF00106">
    <property type="entry name" value="adh_short"/>
    <property type="match status" value="1"/>
</dbReference>
<gene>
    <name evidence="3" type="primary">actIII</name>
    <name evidence="3" type="ORF">NCTC8849_03086</name>
</gene>
<dbReference type="InterPro" id="IPR036291">
    <property type="entry name" value="NAD(P)-bd_dom_sf"/>
</dbReference>
<dbReference type="PANTHER" id="PTHR43669:SF3">
    <property type="entry name" value="ALCOHOL DEHYDROGENASE, PUTATIVE (AFU_ORTHOLOGUE AFUA_3G03445)-RELATED"/>
    <property type="match status" value="1"/>
</dbReference>
<evidence type="ECO:0000313" key="4">
    <source>
        <dbReference type="Proteomes" id="UP000254799"/>
    </source>
</evidence>